<dbReference type="AlphaFoldDB" id="A0A820N2J2"/>
<feature type="non-terminal residue" evidence="2">
    <location>
        <position position="1"/>
    </location>
</feature>
<evidence type="ECO:0000313" key="3">
    <source>
        <dbReference type="Proteomes" id="UP000663874"/>
    </source>
</evidence>
<sequence length="122" mass="13882">DLSDDDNDDRQQEEKISQDEEVTHHVRTELVYFTSSTPNQNLIDILSKSYKDVQTFTDEIKCVEHIKSTSNQIFFIIDGIPSTTLIEAIQSLIQIDSIFIYSPSSDALSAINLKSHNYLLNS</sequence>
<name>A0A820N2J2_9BILA</name>
<evidence type="ECO:0000313" key="2">
    <source>
        <dbReference type="EMBL" id="CAF4381803.1"/>
    </source>
</evidence>
<dbReference type="EMBL" id="CAJOBE010059388">
    <property type="protein sequence ID" value="CAF4381803.1"/>
    <property type="molecule type" value="Genomic_DNA"/>
</dbReference>
<protein>
    <submittedName>
        <fullName evidence="2">Uncharacterized protein</fullName>
    </submittedName>
</protein>
<feature type="compositionally biased region" description="Basic and acidic residues" evidence="1">
    <location>
        <begin position="9"/>
        <end position="21"/>
    </location>
</feature>
<comment type="caution">
    <text evidence="2">The sequence shown here is derived from an EMBL/GenBank/DDBJ whole genome shotgun (WGS) entry which is preliminary data.</text>
</comment>
<reference evidence="2" key="1">
    <citation type="submission" date="2021-02" db="EMBL/GenBank/DDBJ databases">
        <authorList>
            <person name="Nowell W R."/>
        </authorList>
    </citation>
    <scope>NUCLEOTIDE SEQUENCE</scope>
</reference>
<accession>A0A820N2J2</accession>
<evidence type="ECO:0000256" key="1">
    <source>
        <dbReference type="SAM" id="MobiDB-lite"/>
    </source>
</evidence>
<organism evidence="2 3">
    <name type="scientific">Rotaria sordida</name>
    <dbReference type="NCBI Taxonomy" id="392033"/>
    <lineage>
        <taxon>Eukaryota</taxon>
        <taxon>Metazoa</taxon>
        <taxon>Spiralia</taxon>
        <taxon>Gnathifera</taxon>
        <taxon>Rotifera</taxon>
        <taxon>Eurotatoria</taxon>
        <taxon>Bdelloidea</taxon>
        <taxon>Philodinida</taxon>
        <taxon>Philodinidae</taxon>
        <taxon>Rotaria</taxon>
    </lineage>
</organism>
<proteinExistence type="predicted"/>
<dbReference type="Proteomes" id="UP000663874">
    <property type="component" value="Unassembled WGS sequence"/>
</dbReference>
<gene>
    <name evidence="2" type="ORF">FNK824_LOCUS43332</name>
</gene>
<feature type="non-terminal residue" evidence="2">
    <location>
        <position position="122"/>
    </location>
</feature>
<feature type="region of interest" description="Disordered" evidence="1">
    <location>
        <begin position="1"/>
        <end position="21"/>
    </location>
</feature>